<evidence type="ECO:0000313" key="2">
    <source>
        <dbReference type="EMBL" id="TQV81366.1"/>
    </source>
</evidence>
<evidence type="ECO:0000313" key="3">
    <source>
        <dbReference type="Proteomes" id="UP000319732"/>
    </source>
</evidence>
<evidence type="ECO:0000256" key="1">
    <source>
        <dbReference type="SAM" id="MobiDB-lite"/>
    </source>
</evidence>
<dbReference type="EMBL" id="VHSG01000008">
    <property type="protein sequence ID" value="TQV81366.1"/>
    <property type="molecule type" value="Genomic_DNA"/>
</dbReference>
<gene>
    <name evidence="2" type="ORF">FKG94_09760</name>
</gene>
<dbReference type="SUPFAM" id="SSF52540">
    <property type="entry name" value="P-loop containing nucleoside triphosphate hydrolases"/>
    <property type="match status" value="1"/>
</dbReference>
<comment type="caution">
    <text evidence="2">The sequence shown here is derived from an EMBL/GenBank/DDBJ whole genome shotgun (WGS) entry which is preliminary data.</text>
</comment>
<name>A0A545TVX2_9GAMM</name>
<dbReference type="AlphaFoldDB" id="A0A545TVX2"/>
<dbReference type="InterPro" id="IPR027417">
    <property type="entry name" value="P-loop_NTPase"/>
</dbReference>
<dbReference type="OrthoDB" id="6388043at2"/>
<reference evidence="2 3" key="1">
    <citation type="submission" date="2019-06" db="EMBL/GenBank/DDBJ databases">
        <title>Whole genome sequence for Cellvibrionaceae sp. R142.</title>
        <authorList>
            <person name="Wang G."/>
        </authorList>
    </citation>
    <scope>NUCLEOTIDE SEQUENCE [LARGE SCALE GENOMIC DNA]</scope>
    <source>
        <strain evidence="2 3">R142</strain>
    </source>
</reference>
<feature type="region of interest" description="Disordered" evidence="1">
    <location>
        <begin position="1"/>
        <end position="26"/>
    </location>
</feature>
<organism evidence="2 3">
    <name type="scientific">Exilibacterium tricleocarpae</name>
    <dbReference type="NCBI Taxonomy" id="2591008"/>
    <lineage>
        <taxon>Bacteria</taxon>
        <taxon>Pseudomonadati</taxon>
        <taxon>Pseudomonadota</taxon>
        <taxon>Gammaproteobacteria</taxon>
        <taxon>Cellvibrionales</taxon>
        <taxon>Cellvibrionaceae</taxon>
        <taxon>Exilibacterium</taxon>
    </lineage>
</organism>
<proteinExistence type="predicted"/>
<dbReference type="Gene3D" id="3.40.50.300">
    <property type="entry name" value="P-loop containing nucleotide triphosphate hydrolases"/>
    <property type="match status" value="1"/>
</dbReference>
<keyword evidence="3" id="KW-1185">Reference proteome</keyword>
<dbReference type="Proteomes" id="UP000319732">
    <property type="component" value="Unassembled WGS sequence"/>
</dbReference>
<protein>
    <recommendedName>
        <fullName evidence="4">Cell division inhibitor SulA</fullName>
    </recommendedName>
</protein>
<evidence type="ECO:0008006" key="4">
    <source>
        <dbReference type="Google" id="ProtNLM"/>
    </source>
</evidence>
<dbReference type="RefSeq" id="WP_142904027.1">
    <property type="nucleotide sequence ID" value="NZ_ML660091.1"/>
</dbReference>
<feature type="compositionally biased region" description="Low complexity" evidence="1">
    <location>
        <begin position="1"/>
        <end position="16"/>
    </location>
</feature>
<sequence>MRYGATATATAYQQPRRPQPAPTPSGVTEVVLSGESPAQLQLILPMLAHMSHLDDYRWITWIGDHRLDRRQLDAYGVDSRKLRLVYPPRAEDVLWITWDALAAGNSHTVIASPGKISEAHFRRLDEAAERGDARGIMLRLR</sequence>
<accession>A0A545TVX2</accession>